<organism evidence="2 3">
    <name type="scientific">Methylorubrum populi</name>
    <dbReference type="NCBI Taxonomy" id="223967"/>
    <lineage>
        <taxon>Bacteria</taxon>
        <taxon>Pseudomonadati</taxon>
        <taxon>Pseudomonadota</taxon>
        <taxon>Alphaproteobacteria</taxon>
        <taxon>Hyphomicrobiales</taxon>
        <taxon>Methylobacteriaceae</taxon>
        <taxon>Methylorubrum</taxon>
    </lineage>
</organism>
<evidence type="ECO:0000313" key="3">
    <source>
        <dbReference type="Proteomes" id="UP000218288"/>
    </source>
</evidence>
<sequence length="211" mass="22040">MSEPATNRATASPWQPRSAWGGAVRAGRHGTAQGPAGIRLTPRNGFGLATLIAAEGKEADLQAALTKCLGLSLPEAGAAHLEGERGLIWSAPGQWLAVAPSPHDLRELPDALRGIAAVTDQSDSRALVRVSGPQARAMLAKGVAVDLHPRAFGPCRAAVTSIAHIGVQLWQRDAGPTYDIAVARSFAGSFWHWLEHAAAEFGTEVEGVSGH</sequence>
<dbReference type="Proteomes" id="UP000218288">
    <property type="component" value="Chromosome"/>
</dbReference>
<dbReference type="AlphaFoldDB" id="A0A160PBP4"/>
<dbReference type="OrthoDB" id="7562825at2"/>
<dbReference type="Pfam" id="PF04268">
    <property type="entry name" value="SoxG"/>
    <property type="match status" value="1"/>
</dbReference>
<reference evidence="2 3" key="1">
    <citation type="journal article" date="2016" name="Genome Announc.">
        <title>Complete Genome Sequence of Methylobacterium populi P-1M, Isolated from Pink-Pigmented Household Biofilm.</title>
        <authorList>
            <person name="Morohoshi T."/>
            <person name="Ikeda T."/>
        </authorList>
    </citation>
    <scope>NUCLEOTIDE SEQUENCE [LARGE SCALE GENOMIC DNA]</scope>
    <source>
        <strain evidence="2 3">P-1M</strain>
    </source>
</reference>
<dbReference type="SUPFAM" id="SSF103025">
    <property type="entry name" value="Folate-binding domain"/>
    <property type="match status" value="1"/>
</dbReference>
<accession>A0A160PBP4</accession>
<protein>
    <submittedName>
        <fullName evidence="2">Sarcosine oxidase subunit gamma</fullName>
    </submittedName>
</protein>
<evidence type="ECO:0000256" key="1">
    <source>
        <dbReference type="SAM" id="MobiDB-lite"/>
    </source>
</evidence>
<dbReference type="InterPro" id="IPR027266">
    <property type="entry name" value="TrmE/GcvT-like"/>
</dbReference>
<dbReference type="Gene3D" id="3.30.1360.120">
    <property type="entry name" value="Probable tRNA modification gtpase trme, domain 1"/>
    <property type="match status" value="1"/>
</dbReference>
<evidence type="ECO:0000313" key="2">
    <source>
        <dbReference type="EMBL" id="BAU90297.1"/>
    </source>
</evidence>
<feature type="region of interest" description="Disordered" evidence="1">
    <location>
        <begin position="1"/>
        <end position="37"/>
    </location>
</feature>
<dbReference type="Gene3D" id="3.30.70.1520">
    <property type="entry name" value="Heterotetrameric sarcosine oxidase"/>
    <property type="match status" value="1"/>
</dbReference>
<feature type="compositionally biased region" description="Polar residues" evidence="1">
    <location>
        <begin position="1"/>
        <end position="15"/>
    </location>
</feature>
<dbReference type="RefSeq" id="WP_096484657.1">
    <property type="nucleotide sequence ID" value="NZ_AP014809.1"/>
</dbReference>
<gene>
    <name evidence="2" type="primary">soxG</name>
    <name evidence="2" type="ORF">MPPM_1692</name>
</gene>
<dbReference type="EMBL" id="AP014809">
    <property type="protein sequence ID" value="BAU90297.1"/>
    <property type="molecule type" value="Genomic_DNA"/>
</dbReference>
<name>A0A160PBP4_9HYPH</name>
<dbReference type="InterPro" id="IPR007375">
    <property type="entry name" value="SoxG"/>
</dbReference>
<proteinExistence type="predicted"/>